<organism evidence="9 10">
    <name type="scientific">Intoshia linei</name>
    <dbReference type="NCBI Taxonomy" id="1819745"/>
    <lineage>
        <taxon>Eukaryota</taxon>
        <taxon>Metazoa</taxon>
        <taxon>Spiralia</taxon>
        <taxon>Lophotrochozoa</taxon>
        <taxon>Mesozoa</taxon>
        <taxon>Orthonectida</taxon>
        <taxon>Rhopaluridae</taxon>
        <taxon>Intoshia</taxon>
    </lineage>
</organism>
<dbReference type="PANTHER" id="PTHR22760">
    <property type="entry name" value="GLYCOSYLTRANSFERASE"/>
    <property type="match status" value="1"/>
</dbReference>
<evidence type="ECO:0000313" key="9">
    <source>
        <dbReference type="EMBL" id="OAF70911.1"/>
    </source>
</evidence>
<evidence type="ECO:0000313" key="10">
    <source>
        <dbReference type="Proteomes" id="UP000078046"/>
    </source>
</evidence>
<evidence type="ECO:0000256" key="4">
    <source>
        <dbReference type="ARBA" id="ARBA00022692"/>
    </source>
</evidence>
<dbReference type="EMBL" id="LWCA01000099">
    <property type="protein sequence ID" value="OAF70911.1"/>
    <property type="molecule type" value="Genomic_DNA"/>
</dbReference>
<evidence type="ECO:0000256" key="1">
    <source>
        <dbReference type="ARBA" id="ARBA00004477"/>
    </source>
</evidence>
<comment type="subcellular location">
    <subcellularLocation>
        <location evidence="1 8">Endoplasmic reticulum membrane</location>
        <topology evidence="1 8">Multi-pass membrane protein</topology>
    </subcellularLocation>
</comment>
<feature type="transmembrane region" description="Helical" evidence="8">
    <location>
        <begin position="89"/>
        <end position="107"/>
    </location>
</feature>
<dbReference type="AlphaFoldDB" id="A0A177BBL3"/>
<evidence type="ECO:0000256" key="3">
    <source>
        <dbReference type="ARBA" id="ARBA00022679"/>
    </source>
</evidence>
<dbReference type="OrthoDB" id="416834at2759"/>
<proteinExistence type="inferred from homology"/>
<dbReference type="GO" id="GO:0000026">
    <property type="term" value="F:alpha-1,2-mannosyltransferase activity"/>
    <property type="evidence" value="ECO:0007669"/>
    <property type="project" value="TreeGrafter"/>
</dbReference>
<evidence type="ECO:0000256" key="7">
    <source>
        <dbReference type="ARBA" id="ARBA00023136"/>
    </source>
</evidence>
<dbReference type="Pfam" id="PF03901">
    <property type="entry name" value="Glyco_transf_22"/>
    <property type="match status" value="1"/>
</dbReference>
<gene>
    <name evidence="9" type="ORF">A3Q56_01337</name>
</gene>
<keyword evidence="10" id="KW-1185">Reference proteome</keyword>
<keyword evidence="2 8" id="KW-0328">Glycosyltransferase</keyword>
<dbReference type="GO" id="GO:0005789">
    <property type="term" value="C:endoplasmic reticulum membrane"/>
    <property type="evidence" value="ECO:0007669"/>
    <property type="project" value="UniProtKB-SubCell"/>
</dbReference>
<dbReference type="PANTHER" id="PTHR22760:SF4">
    <property type="entry name" value="GPI MANNOSYLTRANSFERASE 3"/>
    <property type="match status" value="1"/>
</dbReference>
<name>A0A177BBL3_9BILA</name>
<comment type="similarity">
    <text evidence="8">Belongs to the glycosyltransferase 22 family.</text>
</comment>
<dbReference type="InterPro" id="IPR005599">
    <property type="entry name" value="GPI_mannosylTrfase"/>
</dbReference>
<protein>
    <recommendedName>
        <fullName evidence="8">Mannosyltransferase</fullName>
        <ecNumber evidence="8">2.4.1.-</ecNumber>
    </recommendedName>
</protein>
<keyword evidence="3" id="KW-0808">Transferase</keyword>
<keyword evidence="5 8" id="KW-0256">Endoplasmic reticulum</keyword>
<keyword evidence="6 8" id="KW-1133">Transmembrane helix</keyword>
<feature type="transmembrane region" description="Helical" evidence="8">
    <location>
        <begin position="6"/>
        <end position="27"/>
    </location>
</feature>
<dbReference type="Proteomes" id="UP000078046">
    <property type="component" value="Unassembled WGS sequence"/>
</dbReference>
<keyword evidence="4 8" id="KW-0812">Transmembrane</keyword>
<dbReference type="EC" id="2.4.1.-" evidence="8"/>
<feature type="transmembrane region" description="Helical" evidence="8">
    <location>
        <begin position="34"/>
        <end position="53"/>
    </location>
</feature>
<comment type="caution">
    <text evidence="9">The sequence shown here is derived from an EMBL/GenBank/DDBJ whole genome shotgun (WGS) entry which is preliminary data.</text>
</comment>
<comment type="caution">
    <text evidence="8">Lacks conserved residue(s) required for the propagation of feature annotation.</text>
</comment>
<evidence type="ECO:0000256" key="8">
    <source>
        <dbReference type="RuleBase" id="RU363075"/>
    </source>
</evidence>
<evidence type="ECO:0000256" key="5">
    <source>
        <dbReference type="ARBA" id="ARBA00022824"/>
    </source>
</evidence>
<reference evidence="9 10" key="1">
    <citation type="submission" date="2016-04" db="EMBL/GenBank/DDBJ databases">
        <title>The genome of Intoshia linei affirms orthonectids as highly simplified spiralians.</title>
        <authorList>
            <person name="Mikhailov K.V."/>
            <person name="Slusarev G.S."/>
            <person name="Nikitin M.A."/>
            <person name="Logacheva M.D."/>
            <person name="Penin A."/>
            <person name="Aleoshin V."/>
            <person name="Panchin Y.V."/>
        </authorList>
    </citation>
    <scope>NUCLEOTIDE SEQUENCE [LARGE SCALE GENOMIC DNA]</scope>
    <source>
        <strain evidence="9">Intl2013</strain>
        <tissue evidence="9">Whole animal</tissue>
    </source>
</reference>
<evidence type="ECO:0000256" key="6">
    <source>
        <dbReference type="ARBA" id="ARBA00022989"/>
    </source>
</evidence>
<accession>A0A177BBL3</accession>
<dbReference type="GO" id="GO:0006506">
    <property type="term" value="P:GPI anchor biosynthetic process"/>
    <property type="evidence" value="ECO:0007669"/>
    <property type="project" value="TreeGrafter"/>
</dbReference>
<evidence type="ECO:0000256" key="2">
    <source>
        <dbReference type="ARBA" id="ARBA00022676"/>
    </source>
</evidence>
<keyword evidence="7 8" id="KW-0472">Membrane</keyword>
<sequence>MFGEHSPYWYLFVGIPVVFTTMTPLLVYTIYKRLFKSVIPISTILTICVYSGISHKEYRFIYALLPLLIPEMSNSLYINKFFKRNLIRFLYATFIVNLITIIFAGIIHQRGSLDANRFLMNSKIKNPRIFFLMQCYSNTGYSHYHYTRTENVDRNRLKYLYCDIFNVDNNESRKFNENPIKYISNMNLSNYDYILFFSKTAEPLSIFSIINELHSINYKKLKQKTKNFLKILTNHNFVFHKRIYHSYFYEQDHGNFIDIFIKLN</sequence>